<dbReference type="Proteomes" id="UP000252255">
    <property type="component" value="Unassembled WGS sequence"/>
</dbReference>
<gene>
    <name evidence="3" type="ORF">TH30_00935</name>
</gene>
<dbReference type="AlphaFoldDB" id="A0A367X761"/>
<dbReference type="CDD" id="cd00093">
    <property type="entry name" value="HTH_XRE"/>
    <property type="match status" value="1"/>
</dbReference>
<evidence type="ECO:0000313" key="3">
    <source>
        <dbReference type="EMBL" id="RCK48930.1"/>
    </source>
</evidence>
<proteinExistence type="predicted"/>
<comment type="caution">
    <text evidence="3">The sequence shown here is derived from an EMBL/GenBank/DDBJ whole genome shotgun (WGS) entry which is preliminary data.</text>
</comment>
<reference evidence="3 4" key="1">
    <citation type="submission" date="2014-07" db="EMBL/GenBank/DDBJ databases">
        <title>Draft genome sequence of Thalassospira profundimaris PR54-5.</title>
        <authorList>
            <person name="Lai Q."/>
            <person name="Shao Z."/>
        </authorList>
    </citation>
    <scope>NUCLEOTIDE SEQUENCE [LARGE SCALE GENOMIC DNA]</scope>
    <source>
        <strain evidence="3 4">PR54-5</strain>
    </source>
</reference>
<dbReference type="GO" id="GO:0003677">
    <property type="term" value="F:DNA binding"/>
    <property type="evidence" value="ECO:0007669"/>
    <property type="project" value="InterPro"/>
</dbReference>
<evidence type="ECO:0000259" key="2">
    <source>
        <dbReference type="SMART" id="SM00530"/>
    </source>
</evidence>
<dbReference type="SMART" id="SM00530">
    <property type="entry name" value="HTH_XRE"/>
    <property type="match status" value="1"/>
</dbReference>
<name>A0A367X761_9PROT</name>
<dbReference type="SUPFAM" id="SSF47413">
    <property type="entry name" value="lambda repressor-like DNA-binding domains"/>
    <property type="match status" value="1"/>
</dbReference>
<accession>A0A367X761</accession>
<dbReference type="InterPro" id="IPR001387">
    <property type="entry name" value="Cro/C1-type_HTH"/>
</dbReference>
<feature type="domain" description="HTH cro/C1-type" evidence="2">
    <location>
        <begin position="59"/>
        <end position="119"/>
    </location>
</feature>
<protein>
    <recommendedName>
        <fullName evidence="2">HTH cro/C1-type domain-containing protein</fullName>
    </recommendedName>
</protein>
<sequence>MFSEGIEQMGLSFASWQSMREMPLTKLVKFGTFKKVMNLHHVEVLMSRRKNAQIPLGELLTKARLEQGLSRAHVAKEAGVSENSLVRYEKAGLEDDGQFPPSPKLAALCFSLEISPLTALLSCLGEEEYADYYMKTHEDWLMDHPAHNYVSEQWFALLRDNHLLRETVRVFVDPDTAKEKFGSDGVEWIKEEAKKVIEAEDAFEQKMLERKVFRPNMHGMGIPGPVRSSEEDPFDYAAQSHDYTGKKNGPDG</sequence>
<dbReference type="Gene3D" id="1.10.260.40">
    <property type="entry name" value="lambda repressor-like DNA-binding domains"/>
    <property type="match status" value="1"/>
</dbReference>
<evidence type="ECO:0000256" key="1">
    <source>
        <dbReference type="SAM" id="MobiDB-lite"/>
    </source>
</evidence>
<dbReference type="InterPro" id="IPR010982">
    <property type="entry name" value="Lambda_DNA-bd_dom_sf"/>
</dbReference>
<feature type="region of interest" description="Disordered" evidence="1">
    <location>
        <begin position="219"/>
        <end position="252"/>
    </location>
</feature>
<dbReference type="RefSeq" id="WP_114096227.1">
    <property type="nucleotide sequence ID" value="NZ_JPWI01000001.1"/>
</dbReference>
<dbReference type="EMBL" id="JPWI01000001">
    <property type="protein sequence ID" value="RCK48930.1"/>
    <property type="molecule type" value="Genomic_DNA"/>
</dbReference>
<dbReference type="OrthoDB" id="8481764at2"/>
<evidence type="ECO:0000313" key="4">
    <source>
        <dbReference type="Proteomes" id="UP000252255"/>
    </source>
</evidence>
<feature type="compositionally biased region" description="Basic and acidic residues" evidence="1">
    <location>
        <begin position="243"/>
        <end position="252"/>
    </location>
</feature>
<organism evidence="3 4">
    <name type="scientific">Thalassospira profundimaris</name>
    <dbReference type="NCBI Taxonomy" id="502049"/>
    <lineage>
        <taxon>Bacteria</taxon>
        <taxon>Pseudomonadati</taxon>
        <taxon>Pseudomonadota</taxon>
        <taxon>Alphaproteobacteria</taxon>
        <taxon>Rhodospirillales</taxon>
        <taxon>Thalassospiraceae</taxon>
        <taxon>Thalassospira</taxon>
    </lineage>
</organism>